<evidence type="ECO:0000256" key="1">
    <source>
        <dbReference type="SAM" id="MobiDB-lite"/>
    </source>
</evidence>
<proteinExistence type="predicted"/>
<name>A0A0N4ZAT6_PARTI</name>
<sequence length="340" mass="38868">MKRRNLGSFENKSFDKKFKLTRGWLSFTYLIIYVSDHNKVQEGSVYVTQPCEDNEVETLNEPDKTQSLERNLSIIPQLARCSISPEKDSSNHSSTQETLKTSEHPGITFISAIAAEHGPKHLDFSSTINNSNTNENGLDNQVLIKSKIPTHSVLTNTINYNDPSNGISQIRDKILNFPNGPKEIVSSNDFTGENTDDVVEEMERRLFNQGNPSNDLKFMNEAFMKDDYPASQERRVDSSPGHSATDITFSFVTPKREPPLVNASPKWRECKAMKKTNALGLDKHIRKIEFSYFQRYISSRVRKNEQGNESSDEGRPKKSLAQFFNDINENRRRNVPDRRE</sequence>
<keyword evidence="2" id="KW-1185">Reference proteome</keyword>
<feature type="compositionally biased region" description="Basic and acidic residues" evidence="1">
    <location>
        <begin position="302"/>
        <end position="316"/>
    </location>
</feature>
<reference evidence="3" key="1">
    <citation type="submission" date="2017-02" db="UniProtKB">
        <authorList>
            <consortium name="WormBaseParasite"/>
        </authorList>
    </citation>
    <scope>IDENTIFICATION</scope>
</reference>
<evidence type="ECO:0000313" key="2">
    <source>
        <dbReference type="Proteomes" id="UP000038045"/>
    </source>
</evidence>
<dbReference type="WBParaSite" id="PTRK_0000465000.1">
    <property type="protein sequence ID" value="PTRK_0000465000.1"/>
    <property type="gene ID" value="PTRK_0000465000"/>
</dbReference>
<feature type="compositionally biased region" description="Basic and acidic residues" evidence="1">
    <location>
        <begin position="328"/>
        <end position="340"/>
    </location>
</feature>
<evidence type="ECO:0000313" key="3">
    <source>
        <dbReference type="WBParaSite" id="PTRK_0000465000.1"/>
    </source>
</evidence>
<accession>A0A0N4ZAT6</accession>
<dbReference type="Proteomes" id="UP000038045">
    <property type="component" value="Unplaced"/>
</dbReference>
<protein>
    <submittedName>
        <fullName evidence="3">Uncharacterized protein</fullName>
    </submittedName>
</protein>
<feature type="region of interest" description="Disordered" evidence="1">
    <location>
        <begin position="302"/>
        <end position="340"/>
    </location>
</feature>
<organism evidence="2 3">
    <name type="scientific">Parastrongyloides trichosuri</name>
    <name type="common">Possum-specific nematode worm</name>
    <dbReference type="NCBI Taxonomy" id="131310"/>
    <lineage>
        <taxon>Eukaryota</taxon>
        <taxon>Metazoa</taxon>
        <taxon>Ecdysozoa</taxon>
        <taxon>Nematoda</taxon>
        <taxon>Chromadorea</taxon>
        <taxon>Rhabditida</taxon>
        <taxon>Tylenchina</taxon>
        <taxon>Panagrolaimomorpha</taxon>
        <taxon>Strongyloidoidea</taxon>
        <taxon>Strongyloididae</taxon>
        <taxon>Parastrongyloides</taxon>
    </lineage>
</organism>
<dbReference type="AlphaFoldDB" id="A0A0N4ZAT6"/>